<evidence type="ECO:0008006" key="3">
    <source>
        <dbReference type="Google" id="ProtNLM"/>
    </source>
</evidence>
<comment type="caution">
    <text evidence="2">The sequence shown here is derived from an EMBL/GenBank/DDBJ whole genome shotgun (WGS) entry which is preliminary data.</text>
</comment>
<name>A0A0F9DQE7_9ZZZZ</name>
<reference evidence="2" key="1">
    <citation type="journal article" date="2015" name="Nature">
        <title>Complex archaea that bridge the gap between prokaryotes and eukaryotes.</title>
        <authorList>
            <person name="Spang A."/>
            <person name="Saw J.H."/>
            <person name="Jorgensen S.L."/>
            <person name="Zaremba-Niedzwiedzka K."/>
            <person name="Martijn J."/>
            <person name="Lind A.E."/>
            <person name="van Eijk R."/>
            <person name="Schleper C."/>
            <person name="Guy L."/>
            <person name="Ettema T.J."/>
        </authorList>
    </citation>
    <scope>NUCLEOTIDE SEQUENCE</scope>
</reference>
<gene>
    <name evidence="2" type="ORF">LCGC14_2170310</name>
</gene>
<protein>
    <recommendedName>
        <fullName evidence="3">Citrate transporter-like domain-containing protein</fullName>
    </recommendedName>
</protein>
<evidence type="ECO:0000256" key="1">
    <source>
        <dbReference type="SAM" id="Phobius"/>
    </source>
</evidence>
<dbReference type="EMBL" id="LAZR01028006">
    <property type="protein sequence ID" value="KKL63914.1"/>
    <property type="molecule type" value="Genomic_DNA"/>
</dbReference>
<accession>A0A0F9DQE7</accession>
<dbReference type="AlphaFoldDB" id="A0A0F9DQE7"/>
<keyword evidence="1" id="KW-0472">Membrane</keyword>
<feature type="transmembrane region" description="Helical" evidence="1">
    <location>
        <begin position="6"/>
        <end position="21"/>
    </location>
</feature>
<sequence length="85" mass="9330">MELLLYFAMAIAFLLFGIALWKQDSNLGMFSGFLFMIIGVFIFRNGFSTLDNLVTEGIAIITIGLGCYIAFRAAVDHLNEAATGK</sequence>
<keyword evidence="1" id="KW-1133">Transmembrane helix</keyword>
<keyword evidence="1" id="KW-0812">Transmembrane</keyword>
<feature type="transmembrane region" description="Helical" evidence="1">
    <location>
        <begin position="53"/>
        <end position="71"/>
    </location>
</feature>
<feature type="transmembrane region" description="Helical" evidence="1">
    <location>
        <begin position="28"/>
        <end position="47"/>
    </location>
</feature>
<evidence type="ECO:0000313" key="2">
    <source>
        <dbReference type="EMBL" id="KKL63914.1"/>
    </source>
</evidence>
<organism evidence="2">
    <name type="scientific">marine sediment metagenome</name>
    <dbReference type="NCBI Taxonomy" id="412755"/>
    <lineage>
        <taxon>unclassified sequences</taxon>
        <taxon>metagenomes</taxon>
        <taxon>ecological metagenomes</taxon>
    </lineage>
</organism>
<proteinExistence type="predicted"/>